<sequence length="1160" mass="130364">MSHMVLPSPTSHSVSGGPCSVYAVSLGIKTSYSFFILLYGQYCAIIDSGRRQDIKSSSPLLSSSISSRTIQSFVSHFLSRTLKLSSYHCEYFQTHDHVDHNGFVPEVLKYTHGSMIGRTIPFSPKKFTDSLSLHKFKQLSFPLLTSMKSDCEVWERKAFTDSNHACPFDIILYIPPFIQPVAKKHQGLKDHNANSIIFRFSCSVDSLESEYVCHSSQIIDSSAVINRFSPRVPQQMLPSPCQPSLRPASLSFDDIYSIAASQVSDVMQQDISGDITTVSALNPAVSPAKPPSSLLSSSLTFDLVQAKQKKKKQKKKKKGMDCDDLDWMKDAYLLDEYGDFLESRRRKSCLPLTFAFTGDCDFHHISSIFSLLPPPYALSQCHFLSIPHHSSAGYNHRSVFTSMSPSLIFSTTSSHMEKNYFYSSVPIVRWRNAYEHMKQSMGQFQDWVDACLKEHEDLKQAIEKRIMKKQSHGLLLRDSSSTRLSTSSTIPTPTSTDLSSSSSHSVHLFKNSPHCSPRMKMVNSEMDTVSSSLSTDSSSSSSSHMEKNYFYSSVPIVRWRNAYEHMKQSMGQFQDWVDACLKEHEDLKQAIEKRIMKKQSHGLLLRDSSSTRLSTSSTIPTPTSTDLSSSSSHSVHLFKNSPHCSPRMKMVNSEMDTVSSSLSTDSSSSSSSSHGTSVNTSTNGPSSLPGIGGVCDAMDENESIFISFAPQLPAVFSVVSPHATVFHNAPMNYFQVYHISDCLQIERELSEQKKKAKIEEKARNLKDNSSNPCGLDRSSSSSTLIGMSKQLSSPLFSHKSFRKYLTDMFKSPSLFIGERLFMQEYLPYFPVVAFHDVFIVQYMLSVIDSLLRSAVYDAVHKTPRPKVDIGKDSSEVIESKCYEYANRVCEDVFDSFGLKQQFSCLLEAETIDLDKSEPNSLPSQHERSESGDSYLSDESDQREAPEHADKHSSKQHTSSASSEKEETFCVWNWLKTRVTMLFAGIVNRNLQISSNTLILSRLLTNIISWEGNSLKFSKDYPRSARSKHCFLSMDIDHSTLYQPCFRILSFIQFHTYLFNSMHFTEHGYLTDPLGAIKIDFTQSDSDSSSSLSPPVKFTPDQRSGTIIEDSRSSIQFSIDSLDAMGKSIDDNFFGYNFLPLHPDCVSLPKFRKAWFNSCTK</sequence>
<evidence type="ECO:0000313" key="2">
    <source>
        <dbReference type="EMBL" id="GKT36761.1"/>
    </source>
</evidence>
<dbReference type="Proteomes" id="UP001057375">
    <property type="component" value="Unassembled WGS sequence"/>
</dbReference>
<comment type="caution">
    <text evidence="2">The sequence shown here is derived from an EMBL/GenBank/DDBJ whole genome shotgun (WGS) entry which is preliminary data.</text>
</comment>
<organism evidence="2 3">
    <name type="scientific">Aduncisulcus paluster</name>
    <dbReference type="NCBI Taxonomy" id="2918883"/>
    <lineage>
        <taxon>Eukaryota</taxon>
        <taxon>Metamonada</taxon>
        <taxon>Carpediemonas-like organisms</taxon>
        <taxon>Aduncisulcus</taxon>
    </lineage>
</organism>
<feature type="compositionally biased region" description="Low complexity" evidence="1">
    <location>
        <begin position="656"/>
        <end position="684"/>
    </location>
</feature>
<evidence type="ECO:0000256" key="1">
    <source>
        <dbReference type="SAM" id="MobiDB-lite"/>
    </source>
</evidence>
<feature type="compositionally biased region" description="Basic and acidic residues" evidence="1">
    <location>
        <begin position="939"/>
        <end position="952"/>
    </location>
</feature>
<gene>
    <name evidence="2" type="ORF">ADUPG1_009666</name>
</gene>
<name>A0ABQ5KWF0_9EUKA</name>
<evidence type="ECO:0000313" key="3">
    <source>
        <dbReference type="Proteomes" id="UP001057375"/>
    </source>
</evidence>
<dbReference type="EMBL" id="BQXS01011297">
    <property type="protein sequence ID" value="GKT36761.1"/>
    <property type="molecule type" value="Genomic_DNA"/>
</dbReference>
<accession>A0ABQ5KWF0</accession>
<protein>
    <submittedName>
        <fullName evidence="2">Uncharacterized protein</fullName>
    </submittedName>
</protein>
<feature type="region of interest" description="Disordered" evidence="1">
    <location>
        <begin position="477"/>
        <end position="505"/>
    </location>
</feature>
<keyword evidence="3" id="KW-1185">Reference proteome</keyword>
<feature type="compositionally biased region" description="Low complexity" evidence="1">
    <location>
        <begin position="603"/>
        <end position="635"/>
    </location>
</feature>
<reference evidence="2" key="1">
    <citation type="submission" date="2022-03" db="EMBL/GenBank/DDBJ databases">
        <title>Draft genome sequence of Aduncisulcus paluster, a free-living microaerophilic Fornicata.</title>
        <authorList>
            <person name="Yuyama I."/>
            <person name="Kume K."/>
            <person name="Tamura T."/>
            <person name="Inagaki Y."/>
            <person name="Hashimoto T."/>
        </authorList>
    </citation>
    <scope>NUCLEOTIDE SEQUENCE</scope>
    <source>
        <strain evidence="2">NY0171</strain>
    </source>
</reference>
<feature type="region of interest" description="Disordered" evidence="1">
    <location>
        <begin position="915"/>
        <end position="960"/>
    </location>
</feature>
<proteinExistence type="predicted"/>
<feature type="region of interest" description="Disordered" evidence="1">
    <location>
        <begin position="602"/>
        <end position="635"/>
    </location>
</feature>
<feature type="region of interest" description="Disordered" evidence="1">
    <location>
        <begin position="655"/>
        <end position="693"/>
    </location>
</feature>